<protein>
    <submittedName>
        <fullName evidence="3">Putative membrane protein</fullName>
    </submittedName>
</protein>
<dbReference type="STRING" id="441103.TRN7648_02380"/>
<dbReference type="Gene3D" id="2.30.30.40">
    <property type="entry name" value="SH3 Domains"/>
    <property type="match status" value="1"/>
</dbReference>
<dbReference type="RefSeq" id="WP_159452483.1">
    <property type="nucleotide sequence ID" value="NZ_CYSE01000004.1"/>
</dbReference>
<dbReference type="Pfam" id="PF08239">
    <property type="entry name" value="SH3_3"/>
    <property type="match status" value="1"/>
</dbReference>
<dbReference type="Proteomes" id="UP000054935">
    <property type="component" value="Unassembled WGS sequence"/>
</dbReference>
<dbReference type="AlphaFoldDB" id="A0A0P1GD57"/>
<feature type="signal peptide" evidence="1">
    <location>
        <begin position="1"/>
        <end position="17"/>
    </location>
</feature>
<feature type="domain" description="SH3b" evidence="2">
    <location>
        <begin position="35"/>
        <end position="82"/>
    </location>
</feature>
<keyword evidence="1" id="KW-0732">Signal</keyword>
<feature type="chain" id="PRO_5006063303" evidence="1">
    <location>
        <begin position="18"/>
        <end position="198"/>
    </location>
</feature>
<reference evidence="3 4" key="1">
    <citation type="submission" date="2015-09" db="EMBL/GenBank/DDBJ databases">
        <authorList>
            <consortium name="Swine Surveillance"/>
        </authorList>
    </citation>
    <scope>NUCLEOTIDE SEQUENCE [LARGE SCALE GENOMIC DNA]</scope>
    <source>
        <strain evidence="3 4">CECT 7648</strain>
    </source>
</reference>
<gene>
    <name evidence="3" type="ORF">TRN7648_02380</name>
</gene>
<evidence type="ECO:0000313" key="4">
    <source>
        <dbReference type="Proteomes" id="UP000054935"/>
    </source>
</evidence>
<accession>A0A0P1GD57</accession>
<evidence type="ECO:0000259" key="2">
    <source>
        <dbReference type="Pfam" id="PF08239"/>
    </source>
</evidence>
<keyword evidence="4" id="KW-1185">Reference proteome</keyword>
<proteinExistence type="predicted"/>
<sequence length="198" mass="20862">MIKTVALMILLAGSAAAQDLPALYNVTGVASDDILNVRTRPMASANVIGTLAYDATGVEVLEEENGWGRVNVDGQPGWANLRFLAEVPGSQITGAAQFNCFGTEPFWSVFVRPEDQVVFSTPQDPDRAYSVGALVTASGRFSPHAILGTAPGQNISVTVSQRACTDGMSDNAFGFEGTVITSGYDTQVYSGCCTLQVD</sequence>
<evidence type="ECO:0000313" key="3">
    <source>
        <dbReference type="EMBL" id="CUH79262.1"/>
    </source>
</evidence>
<name>A0A0P1GD57_9RHOB</name>
<organism evidence="3 4">
    <name type="scientific">Tropicibacter naphthalenivorans</name>
    <dbReference type="NCBI Taxonomy" id="441103"/>
    <lineage>
        <taxon>Bacteria</taxon>
        <taxon>Pseudomonadati</taxon>
        <taxon>Pseudomonadota</taxon>
        <taxon>Alphaproteobacteria</taxon>
        <taxon>Rhodobacterales</taxon>
        <taxon>Roseobacteraceae</taxon>
        <taxon>Tropicibacter</taxon>
    </lineage>
</organism>
<evidence type="ECO:0000256" key="1">
    <source>
        <dbReference type="SAM" id="SignalP"/>
    </source>
</evidence>
<dbReference type="InterPro" id="IPR003646">
    <property type="entry name" value="SH3-like_bac-type"/>
</dbReference>
<dbReference type="EMBL" id="CYSE01000004">
    <property type="protein sequence ID" value="CUH79262.1"/>
    <property type="molecule type" value="Genomic_DNA"/>
</dbReference>